<evidence type="ECO:0008006" key="13">
    <source>
        <dbReference type="Google" id="ProtNLM"/>
    </source>
</evidence>
<reference evidence="11 12" key="1">
    <citation type="submission" date="2022-07" db="EMBL/GenBank/DDBJ databases">
        <title>Genome-wide signatures of adaptation to extreme environments.</title>
        <authorList>
            <person name="Cho C.H."/>
            <person name="Yoon H.S."/>
        </authorList>
    </citation>
    <scope>NUCLEOTIDE SEQUENCE [LARGE SCALE GENOMIC DNA]</scope>
    <source>
        <strain evidence="11 12">DBV 063 E5</strain>
    </source>
</reference>
<dbReference type="Proteomes" id="UP001301350">
    <property type="component" value="Unassembled WGS sequence"/>
</dbReference>
<keyword evidence="5" id="KW-0690">Ribosome biogenesis</keyword>
<feature type="domain" description="Ribosome maturation protein SDO1/SBDS N-terminal" evidence="8">
    <location>
        <begin position="12"/>
        <end position="99"/>
    </location>
</feature>
<evidence type="ECO:0000313" key="11">
    <source>
        <dbReference type="EMBL" id="KAK4538572.1"/>
    </source>
</evidence>
<evidence type="ECO:0000256" key="2">
    <source>
        <dbReference type="ARBA" id="ARBA00004496"/>
    </source>
</evidence>
<feature type="domain" description="Ribosome maturation protein SDO1/SBDS C-terminal" evidence="10">
    <location>
        <begin position="230"/>
        <end position="278"/>
    </location>
</feature>
<dbReference type="InterPro" id="IPR036786">
    <property type="entry name" value="Ribosome_mat_SBDS_N_sf"/>
</dbReference>
<comment type="similarity">
    <text evidence="3">Belongs to the SDO1/SBDS family.</text>
</comment>
<feature type="domain" description="Ribosome maturation protein SDO1/SBDS central" evidence="9">
    <location>
        <begin position="108"/>
        <end position="169"/>
    </location>
</feature>
<dbReference type="Pfam" id="PF20268">
    <property type="entry name" value="SBDS_C"/>
    <property type="match status" value="1"/>
</dbReference>
<proteinExistence type="inferred from homology"/>
<keyword evidence="6" id="KW-0539">Nucleus</keyword>
<gene>
    <name evidence="11" type="ORF">CDCA_CDCA18G4597</name>
</gene>
<keyword evidence="4" id="KW-0963">Cytoplasm</keyword>
<evidence type="ECO:0000259" key="10">
    <source>
        <dbReference type="Pfam" id="PF20268"/>
    </source>
</evidence>
<dbReference type="InterPro" id="IPR037188">
    <property type="entry name" value="Sdo1/SBDS_central_sf"/>
</dbReference>
<dbReference type="GO" id="GO:0005634">
    <property type="term" value="C:nucleus"/>
    <property type="evidence" value="ECO:0007669"/>
    <property type="project" value="UniProtKB-SubCell"/>
</dbReference>
<dbReference type="Gene3D" id="3.30.70.240">
    <property type="match status" value="1"/>
</dbReference>
<organism evidence="11 12">
    <name type="scientific">Cyanidium caldarium</name>
    <name type="common">Red alga</name>
    <dbReference type="NCBI Taxonomy" id="2771"/>
    <lineage>
        <taxon>Eukaryota</taxon>
        <taxon>Rhodophyta</taxon>
        <taxon>Bangiophyceae</taxon>
        <taxon>Cyanidiales</taxon>
        <taxon>Cyanidiaceae</taxon>
        <taxon>Cyanidium</taxon>
    </lineage>
</organism>
<dbReference type="InterPro" id="IPR018978">
    <property type="entry name" value="SDO1/SBDS_central"/>
</dbReference>
<evidence type="ECO:0000256" key="1">
    <source>
        <dbReference type="ARBA" id="ARBA00004123"/>
    </source>
</evidence>
<evidence type="ECO:0000259" key="8">
    <source>
        <dbReference type="Pfam" id="PF01172"/>
    </source>
</evidence>
<dbReference type="NCBIfam" id="TIGR00291">
    <property type="entry name" value="RNA_SBDS"/>
    <property type="match status" value="1"/>
</dbReference>
<comment type="subunit">
    <text evidence="7">Associates with the 60S ribosomal subunit.</text>
</comment>
<dbReference type="Gene3D" id="3.30.1250.10">
    <property type="entry name" value="Ribosome maturation protein SBDS, N-terminal domain"/>
    <property type="match status" value="1"/>
</dbReference>
<evidence type="ECO:0000313" key="12">
    <source>
        <dbReference type="Proteomes" id="UP001301350"/>
    </source>
</evidence>
<dbReference type="PANTHER" id="PTHR10927:SF1">
    <property type="entry name" value="RIBOSOME MATURATION PROTEIN SBDS"/>
    <property type="match status" value="1"/>
</dbReference>
<evidence type="ECO:0000256" key="5">
    <source>
        <dbReference type="ARBA" id="ARBA00022517"/>
    </source>
</evidence>
<name>A0AAV9J1V9_CYACA</name>
<dbReference type="Pfam" id="PF09377">
    <property type="entry name" value="SBDS_domain_II"/>
    <property type="match status" value="1"/>
</dbReference>
<comment type="subcellular location">
    <subcellularLocation>
        <location evidence="2">Cytoplasm</location>
    </subcellularLocation>
    <subcellularLocation>
        <location evidence="1">Nucleus</location>
    </subcellularLocation>
</comment>
<evidence type="ECO:0000256" key="4">
    <source>
        <dbReference type="ARBA" id="ARBA00022490"/>
    </source>
</evidence>
<dbReference type="PANTHER" id="PTHR10927">
    <property type="entry name" value="RIBOSOME MATURATION PROTEIN SBDS"/>
    <property type="match status" value="1"/>
</dbReference>
<protein>
    <recommendedName>
        <fullName evidence="13">Ribosome maturation protein SBDS</fullName>
    </recommendedName>
</protein>
<dbReference type="GO" id="GO:0005737">
    <property type="term" value="C:cytoplasm"/>
    <property type="evidence" value="ECO:0007669"/>
    <property type="project" value="UniProtKB-SubCell"/>
</dbReference>
<dbReference type="SUPFAM" id="SSF89895">
    <property type="entry name" value="FYSH domain"/>
    <property type="match status" value="1"/>
</dbReference>
<evidence type="ECO:0000256" key="6">
    <source>
        <dbReference type="ARBA" id="ARBA00023242"/>
    </source>
</evidence>
<dbReference type="SUPFAM" id="SSF109728">
    <property type="entry name" value="Hypothetical protein AF0491, middle domain"/>
    <property type="match status" value="1"/>
</dbReference>
<dbReference type="Pfam" id="PF01172">
    <property type="entry name" value="SBDS_N"/>
    <property type="match status" value="1"/>
</dbReference>
<dbReference type="InterPro" id="IPR046928">
    <property type="entry name" value="SDO1/SBDS_C"/>
</dbReference>
<dbReference type="InterPro" id="IPR019783">
    <property type="entry name" value="SDO1/SBDS_N"/>
</dbReference>
<evidence type="ECO:0000259" key="9">
    <source>
        <dbReference type="Pfam" id="PF09377"/>
    </source>
</evidence>
<dbReference type="AlphaFoldDB" id="A0AAV9J1V9"/>
<dbReference type="InterPro" id="IPR002140">
    <property type="entry name" value="Sdo1/SBDS"/>
</dbReference>
<dbReference type="Gene3D" id="1.10.10.900">
    <property type="entry name" value="SBDS protein C-terminal domain, subdomain 1"/>
    <property type="match status" value="1"/>
</dbReference>
<keyword evidence="12" id="KW-1185">Reference proteome</keyword>
<comment type="caution">
    <text evidence="11">The sequence shown here is derived from an EMBL/GenBank/DDBJ whole genome shotgun (WGS) entry which is preliminary data.</text>
</comment>
<accession>A0AAV9J1V9</accession>
<evidence type="ECO:0000256" key="3">
    <source>
        <dbReference type="ARBA" id="ARBA00007433"/>
    </source>
</evidence>
<dbReference type="InterPro" id="IPR039100">
    <property type="entry name" value="Sdo1/SBDS-like"/>
</dbReference>
<dbReference type="EMBL" id="JANCYW010000018">
    <property type="protein sequence ID" value="KAK4538572.1"/>
    <property type="molecule type" value="Genomic_DNA"/>
</dbReference>
<evidence type="ECO:0000256" key="7">
    <source>
        <dbReference type="ARBA" id="ARBA00049708"/>
    </source>
</evidence>
<sequence length="291" mass="32464">MFQPTGQKRLTNVSVIRYKRGRKRFEIACYPSTVLSYRAGHLKDLSEVLQVDEVFENVSKGKVAASGDLRECFGTTDRAKIIRQILERGELQVSERERQYGLRNSLQEIANIIAAKTVSRATQRPIPVGLVYKALQEAHFSVQPTRSVKAQALEAIRLLQQHSELDLERARMRLRVHVPAQHDAKRLQERLVQIETDAAKKAKRGEVGSAAQVAAGASVRGGSDTSASLQMVQVESEEWLTGGALLWTLQIDPGWFRTLEQIVAEETHGSGTVEVISLRVLHEGDHLNDVL</sequence>
<dbReference type="GO" id="GO:0042256">
    <property type="term" value="P:cytosolic ribosome assembly"/>
    <property type="evidence" value="ECO:0007669"/>
    <property type="project" value="InterPro"/>
</dbReference>